<dbReference type="Proteomes" id="UP000027982">
    <property type="component" value="Chromosome"/>
</dbReference>
<evidence type="ECO:0000313" key="3">
    <source>
        <dbReference type="EMBL" id="AIE88143.1"/>
    </source>
</evidence>
<accession>A0A068NXA1</accession>
<proteinExistence type="predicted"/>
<dbReference type="STRING" id="661478.OP10G_4775"/>
<dbReference type="AlphaFoldDB" id="A0A068NXA1"/>
<keyword evidence="4" id="KW-1185">Reference proteome</keyword>
<dbReference type="KEGG" id="fgi:OP10G_4775"/>
<reference evidence="3 4" key="1">
    <citation type="journal article" date="2014" name="PLoS ONE">
        <title>The first complete genome sequence of the class fimbriimonadia in the phylum armatimonadetes.</title>
        <authorList>
            <person name="Hu Z.Y."/>
            <person name="Wang Y.Z."/>
            <person name="Im W.T."/>
            <person name="Wang S.Y."/>
            <person name="Zhao G.P."/>
            <person name="Zheng H.J."/>
            <person name="Quan Z.X."/>
        </authorList>
    </citation>
    <scope>NUCLEOTIDE SEQUENCE [LARGE SCALE GENOMIC DNA]</scope>
    <source>
        <strain evidence="3">Gsoil 348</strain>
    </source>
</reference>
<organism evidence="3 4">
    <name type="scientific">Fimbriimonas ginsengisoli Gsoil 348</name>
    <dbReference type="NCBI Taxonomy" id="661478"/>
    <lineage>
        <taxon>Bacteria</taxon>
        <taxon>Bacillati</taxon>
        <taxon>Armatimonadota</taxon>
        <taxon>Fimbriimonadia</taxon>
        <taxon>Fimbriimonadales</taxon>
        <taxon>Fimbriimonadaceae</taxon>
        <taxon>Fimbriimonas</taxon>
    </lineage>
</organism>
<evidence type="ECO:0000256" key="1">
    <source>
        <dbReference type="SAM" id="MobiDB-lite"/>
    </source>
</evidence>
<name>A0A068NXA1_FIMGI</name>
<protein>
    <submittedName>
        <fullName evidence="3">Uncharacterized protein</fullName>
    </submittedName>
</protein>
<feature type="region of interest" description="Disordered" evidence="1">
    <location>
        <begin position="226"/>
        <end position="259"/>
    </location>
</feature>
<feature type="transmembrane region" description="Helical" evidence="2">
    <location>
        <begin position="130"/>
        <end position="147"/>
    </location>
</feature>
<evidence type="ECO:0000313" key="4">
    <source>
        <dbReference type="Proteomes" id="UP000027982"/>
    </source>
</evidence>
<keyword evidence="2" id="KW-0472">Membrane</keyword>
<dbReference type="RefSeq" id="WP_025227995.1">
    <property type="nucleotide sequence ID" value="NZ_CP007139.1"/>
</dbReference>
<sequence length="405" mass="43551">MTLVVAIVLAALAIASLRWAAIAEKESLAKAVAGAGWSFLAPMSLVLFFYAALIRWAESHSGDTATLGQLRRIAETFEALESNKILSVIRLGGATGFGILVVLAVLQIVVRRHGELAANAYKTIGRYKKLVSFGFSVITFLTCFTLFDGESKAFSQDLSLHLKEAHSKLEGFRERAQEAAEDAAIADVYRSAQVNRPVAGEVDRKRQGLAARTASYERDRRTYELDFGGTHPEAAPVEASPAPTYRAAAPPPPAAVPDTRNEDLTIRQVEQADREMADVEAKAQVEVAEAEHSVLATKIPTGAMKLALNPKLKLLYASIAGNFPLLKEILEAVGEVVVDRLGERLDKISERFVEGVLGRDKKVDLIEEAHAAATESIAAPASAALASALSPRAANWTAPVCRSPQ</sequence>
<feature type="compositionally biased region" description="Low complexity" evidence="1">
    <location>
        <begin position="232"/>
        <end position="248"/>
    </location>
</feature>
<gene>
    <name evidence="3" type="ORF">OP10G_4775</name>
</gene>
<dbReference type="EMBL" id="CP007139">
    <property type="protein sequence ID" value="AIE88143.1"/>
    <property type="molecule type" value="Genomic_DNA"/>
</dbReference>
<keyword evidence="2" id="KW-1133">Transmembrane helix</keyword>
<keyword evidence="2" id="KW-0812">Transmembrane</keyword>
<dbReference type="HOGENOM" id="CLU_679250_0_0_0"/>
<feature type="transmembrane region" description="Helical" evidence="2">
    <location>
        <begin position="36"/>
        <end position="54"/>
    </location>
</feature>
<feature type="transmembrane region" description="Helical" evidence="2">
    <location>
        <begin position="88"/>
        <end position="110"/>
    </location>
</feature>
<evidence type="ECO:0000256" key="2">
    <source>
        <dbReference type="SAM" id="Phobius"/>
    </source>
</evidence>